<dbReference type="InterPro" id="IPR036157">
    <property type="entry name" value="dUTPase-like_sf"/>
</dbReference>
<evidence type="ECO:0000256" key="6">
    <source>
        <dbReference type="SAM" id="MobiDB-lite"/>
    </source>
</evidence>
<dbReference type="Pfam" id="PF00692">
    <property type="entry name" value="dUTPase"/>
    <property type="match status" value="1"/>
</dbReference>
<evidence type="ECO:0000313" key="9">
    <source>
        <dbReference type="Proteomes" id="UP000430670"/>
    </source>
</evidence>
<feature type="binding site" evidence="5">
    <location>
        <begin position="96"/>
        <end position="98"/>
    </location>
    <ligand>
        <name>substrate</name>
    </ligand>
</feature>
<evidence type="ECO:0000256" key="1">
    <source>
        <dbReference type="ARBA" id="ARBA00006581"/>
    </source>
</evidence>
<comment type="cofactor">
    <cofactor evidence="5">
        <name>Mg(2+)</name>
        <dbReference type="ChEBI" id="CHEBI:18420"/>
    </cofactor>
</comment>
<feature type="binding site" evidence="5">
    <location>
        <begin position="79"/>
        <end position="81"/>
    </location>
    <ligand>
        <name>substrate</name>
    </ligand>
</feature>
<dbReference type="InterPro" id="IPR008181">
    <property type="entry name" value="dUTPase"/>
</dbReference>
<comment type="catalytic activity">
    <reaction evidence="4 5">
        <text>dUTP + H2O = dUMP + diphosphate + H(+)</text>
        <dbReference type="Rhea" id="RHEA:10248"/>
        <dbReference type="ChEBI" id="CHEBI:15377"/>
        <dbReference type="ChEBI" id="CHEBI:15378"/>
        <dbReference type="ChEBI" id="CHEBI:33019"/>
        <dbReference type="ChEBI" id="CHEBI:61555"/>
        <dbReference type="ChEBI" id="CHEBI:246422"/>
        <dbReference type="EC" id="3.6.1.23"/>
    </reaction>
</comment>
<comment type="pathway">
    <text evidence="5">Pyrimidine metabolism; dUMP biosynthesis; dUMP from dCTP (dUTP route): step 2/2.</text>
</comment>
<comment type="similarity">
    <text evidence="1 5">Belongs to the dUTPase family.</text>
</comment>
<name>A0A6I3SM20_HELMO</name>
<dbReference type="SUPFAM" id="SSF51283">
    <property type="entry name" value="dUTPase-like"/>
    <property type="match status" value="1"/>
</dbReference>
<dbReference type="GO" id="GO:0004170">
    <property type="term" value="F:dUTP diphosphatase activity"/>
    <property type="evidence" value="ECO:0007669"/>
    <property type="project" value="UniProtKB-UniRule"/>
</dbReference>
<dbReference type="RefSeq" id="WP_155476911.1">
    <property type="nucleotide sequence ID" value="NZ_WNKU01000015.1"/>
</dbReference>
<keyword evidence="2 5" id="KW-0378">Hydrolase</keyword>
<gene>
    <name evidence="5" type="primary">dut</name>
    <name evidence="8" type="ORF">GJ688_12625</name>
</gene>
<dbReference type="InterPro" id="IPR033704">
    <property type="entry name" value="dUTPase_trimeric"/>
</dbReference>
<reference evidence="8 9" key="1">
    <citation type="submission" date="2019-11" db="EMBL/GenBank/DDBJ databases">
        <title>Whole-genome sequence of a the green, strictly anaerobic photosynthetic bacterium Heliobacillus mobilis DSM 6151.</title>
        <authorList>
            <person name="Kyndt J.A."/>
            <person name="Meyer T.E."/>
        </authorList>
    </citation>
    <scope>NUCLEOTIDE SEQUENCE [LARGE SCALE GENOMIC DNA]</scope>
    <source>
        <strain evidence="8 9">DSM 6151</strain>
    </source>
</reference>
<dbReference type="InterPro" id="IPR029054">
    <property type="entry name" value="dUTPase-like"/>
</dbReference>
<dbReference type="AlphaFoldDB" id="A0A6I3SM20"/>
<evidence type="ECO:0000256" key="5">
    <source>
        <dbReference type="HAMAP-Rule" id="MF_00116"/>
    </source>
</evidence>
<dbReference type="PANTHER" id="PTHR11241:SF0">
    <property type="entry name" value="DEOXYURIDINE 5'-TRIPHOSPHATE NUCLEOTIDOHYDROLASE"/>
    <property type="match status" value="1"/>
</dbReference>
<feature type="domain" description="dUTPase-like" evidence="7">
    <location>
        <begin position="48"/>
        <end position="159"/>
    </location>
</feature>
<feature type="binding site" evidence="5">
    <location>
        <position position="92"/>
    </location>
    <ligand>
        <name>substrate</name>
    </ligand>
</feature>
<evidence type="ECO:0000256" key="2">
    <source>
        <dbReference type="ARBA" id="ARBA00022801"/>
    </source>
</evidence>
<feature type="region of interest" description="Disordered" evidence="6">
    <location>
        <begin position="145"/>
        <end position="167"/>
    </location>
</feature>
<dbReference type="EMBL" id="WNKU01000015">
    <property type="protein sequence ID" value="MTV49816.1"/>
    <property type="molecule type" value="Genomic_DNA"/>
</dbReference>
<dbReference type="Proteomes" id="UP000430670">
    <property type="component" value="Unassembled WGS sequence"/>
</dbReference>
<keyword evidence="5" id="KW-0460">Magnesium</keyword>
<dbReference type="NCBIfam" id="TIGR00576">
    <property type="entry name" value="dut"/>
    <property type="match status" value="1"/>
</dbReference>
<proteinExistence type="inferred from homology"/>
<evidence type="ECO:0000313" key="8">
    <source>
        <dbReference type="EMBL" id="MTV49816.1"/>
    </source>
</evidence>
<dbReference type="CDD" id="cd07557">
    <property type="entry name" value="trimeric_dUTPase"/>
    <property type="match status" value="1"/>
</dbReference>
<dbReference type="GO" id="GO:0046081">
    <property type="term" value="P:dUTP catabolic process"/>
    <property type="evidence" value="ECO:0007669"/>
    <property type="project" value="InterPro"/>
</dbReference>
<evidence type="ECO:0000259" key="7">
    <source>
        <dbReference type="Pfam" id="PF00692"/>
    </source>
</evidence>
<keyword evidence="5" id="KW-0479">Metal-binding</keyword>
<evidence type="ECO:0000256" key="3">
    <source>
        <dbReference type="ARBA" id="ARBA00023080"/>
    </source>
</evidence>
<accession>A0A6I3SM20</accession>
<dbReference type="Gene3D" id="2.70.40.10">
    <property type="match status" value="1"/>
</dbReference>
<dbReference type="UniPathway" id="UPA00610">
    <property type="reaction ID" value="UER00666"/>
</dbReference>
<comment type="caution">
    <text evidence="8">The sequence shown here is derived from an EMBL/GenBank/DDBJ whole genome shotgun (WGS) entry which is preliminary data.</text>
</comment>
<evidence type="ECO:0000256" key="4">
    <source>
        <dbReference type="ARBA" id="ARBA00047686"/>
    </source>
</evidence>
<keyword evidence="9" id="KW-1185">Reference proteome</keyword>
<keyword evidence="3 5" id="KW-0546">Nucleotide metabolism</keyword>
<dbReference type="NCBIfam" id="NF001862">
    <property type="entry name" value="PRK00601.1"/>
    <property type="match status" value="1"/>
</dbReference>
<comment type="caution">
    <text evidence="5">Lacks conserved residue(s) required for the propagation of feature annotation.</text>
</comment>
<dbReference type="OrthoDB" id="9809956at2"/>
<organism evidence="8 9">
    <name type="scientific">Heliobacterium mobile</name>
    <name type="common">Heliobacillus mobilis</name>
    <dbReference type="NCBI Taxonomy" id="28064"/>
    <lineage>
        <taxon>Bacteria</taxon>
        <taxon>Bacillati</taxon>
        <taxon>Bacillota</taxon>
        <taxon>Clostridia</taxon>
        <taxon>Eubacteriales</taxon>
        <taxon>Heliobacteriaceae</taxon>
        <taxon>Heliobacterium</taxon>
    </lineage>
</organism>
<dbReference type="EC" id="3.6.1.23" evidence="5"/>
<dbReference type="GO" id="GO:0006226">
    <property type="term" value="P:dUMP biosynthetic process"/>
    <property type="evidence" value="ECO:0007669"/>
    <property type="project" value="UniProtKB-UniRule"/>
</dbReference>
<dbReference type="GO" id="GO:0000287">
    <property type="term" value="F:magnesium ion binding"/>
    <property type="evidence" value="ECO:0007669"/>
    <property type="project" value="UniProtKB-UniRule"/>
</dbReference>
<dbReference type="HAMAP" id="MF_00116">
    <property type="entry name" value="dUTPase_bact"/>
    <property type="match status" value="1"/>
</dbReference>
<dbReference type="PANTHER" id="PTHR11241">
    <property type="entry name" value="DEOXYURIDINE 5'-TRIPHOSPHATE NUCLEOTIDOHYDROLASE"/>
    <property type="match status" value="1"/>
</dbReference>
<protein>
    <recommendedName>
        <fullName evidence="5">Deoxyuridine 5'-triphosphate nucleotidohydrolase</fullName>
        <shortName evidence="5">dUTPase</shortName>
        <ecNumber evidence="5">3.6.1.23</ecNumber>
    </recommendedName>
    <alternativeName>
        <fullName evidence="5">dUTP pyrophosphatase</fullName>
    </alternativeName>
</protein>
<sequence>MNIEIIRLHQDAIFPKRQTEFSSGFDLHALGVFPIDELYLREKKLGYREFWVYPNERVFVRTGIAIQLPDGIEAQVRPRSGLALHEGITVLNSPGTIDADYLGEIGVILINLGYDPFRILEGDRIAQLVFQPVLFNVEFTDHESLPKTQRGSGGFGHTGTEGSKAIA</sequence>
<comment type="function">
    <text evidence="5">This enzyme is involved in nucleotide metabolism: it produces dUMP, the immediate precursor of thymidine nucleotides and it decreases the intracellular concentration of dUTP so that uracil cannot be incorporated into DNA.</text>
</comment>